<dbReference type="FunFam" id="3.40.190.290:FF:000001">
    <property type="entry name" value="Transcriptional regulator, LysR family"/>
    <property type="match status" value="1"/>
</dbReference>
<keyword evidence="4" id="KW-0804">Transcription</keyword>
<dbReference type="InterPro" id="IPR058163">
    <property type="entry name" value="LysR-type_TF_proteobact-type"/>
</dbReference>
<dbReference type="InterPro" id="IPR005119">
    <property type="entry name" value="LysR_subst-bd"/>
</dbReference>
<proteinExistence type="inferred from homology"/>
<protein>
    <submittedName>
        <fullName evidence="6">LysR family transcriptional regulator</fullName>
    </submittedName>
</protein>
<name>A0A2S5KKV0_9PROT</name>
<comment type="caution">
    <text evidence="6">The sequence shown here is derived from an EMBL/GenBank/DDBJ whole genome shotgun (WGS) entry which is preliminary data.</text>
</comment>
<dbReference type="FunFam" id="1.10.10.10:FF:000001">
    <property type="entry name" value="LysR family transcriptional regulator"/>
    <property type="match status" value="1"/>
</dbReference>
<feature type="domain" description="HTH lysR-type" evidence="5">
    <location>
        <begin position="1"/>
        <end position="59"/>
    </location>
</feature>
<dbReference type="Gene3D" id="3.40.190.290">
    <property type="match status" value="1"/>
</dbReference>
<keyword evidence="2" id="KW-0805">Transcription regulation</keyword>
<dbReference type="EMBL" id="PRLP01000096">
    <property type="protein sequence ID" value="PPC75428.1"/>
    <property type="molecule type" value="Genomic_DNA"/>
</dbReference>
<dbReference type="InterPro" id="IPR036388">
    <property type="entry name" value="WH-like_DNA-bd_sf"/>
</dbReference>
<dbReference type="Pfam" id="PF03466">
    <property type="entry name" value="LysR_substrate"/>
    <property type="match status" value="1"/>
</dbReference>
<dbReference type="GO" id="GO:0043565">
    <property type="term" value="F:sequence-specific DNA binding"/>
    <property type="evidence" value="ECO:0007669"/>
    <property type="project" value="TreeGrafter"/>
</dbReference>
<dbReference type="AlphaFoldDB" id="A0A2S5KKV0"/>
<reference evidence="6 7" key="1">
    <citation type="submission" date="2018-02" db="EMBL/GenBank/DDBJ databases">
        <title>novel marine gammaproteobacteria from coastal saline agro ecosystem.</title>
        <authorList>
            <person name="Krishnan R."/>
            <person name="Ramesh Kumar N."/>
        </authorList>
    </citation>
    <scope>NUCLEOTIDE SEQUENCE [LARGE SCALE GENOMIC DNA]</scope>
    <source>
        <strain evidence="6 7">228</strain>
    </source>
</reference>
<evidence type="ECO:0000256" key="1">
    <source>
        <dbReference type="ARBA" id="ARBA00009437"/>
    </source>
</evidence>
<dbReference type="SUPFAM" id="SSF53850">
    <property type="entry name" value="Periplasmic binding protein-like II"/>
    <property type="match status" value="1"/>
</dbReference>
<dbReference type="SUPFAM" id="SSF46785">
    <property type="entry name" value="Winged helix' DNA-binding domain"/>
    <property type="match status" value="1"/>
</dbReference>
<dbReference type="OrthoDB" id="9815676at2"/>
<gene>
    <name evidence="6" type="ORF">C4K68_20785</name>
</gene>
<dbReference type="InterPro" id="IPR036390">
    <property type="entry name" value="WH_DNA-bd_sf"/>
</dbReference>
<dbReference type="InterPro" id="IPR000847">
    <property type="entry name" value="LysR_HTH_N"/>
</dbReference>
<dbReference type="PANTHER" id="PTHR30537:SF5">
    <property type="entry name" value="HTH-TYPE TRANSCRIPTIONAL ACTIVATOR TTDR-RELATED"/>
    <property type="match status" value="1"/>
</dbReference>
<dbReference type="Pfam" id="PF00126">
    <property type="entry name" value="HTH_1"/>
    <property type="match status" value="1"/>
</dbReference>
<evidence type="ECO:0000313" key="6">
    <source>
        <dbReference type="EMBL" id="PPC75428.1"/>
    </source>
</evidence>
<dbReference type="GO" id="GO:0006351">
    <property type="term" value="P:DNA-templated transcription"/>
    <property type="evidence" value="ECO:0007669"/>
    <property type="project" value="TreeGrafter"/>
</dbReference>
<evidence type="ECO:0000259" key="5">
    <source>
        <dbReference type="PROSITE" id="PS50931"/>
    </source>
</evidence>
<dbReference type="Gene3D" id="1.10.10.10">
    <property type="entry name" value="Winged helix-like DNA-binding domain superfamily/Winged helix DNA-binding domain"/>
    <property type="match status" value="1"/>
</dbReference>
<evidence type="ECO:0000256" key="2">
    <source>
        <dbReference type="ARBA" id="ARBA00023015"/>
    </source>
</evidence>
<dbReference type="Proteomes" id="UP000238196">
    <property type="component" value="Unassembled WGS sequence"/>
</dbReference>
<dbReference type="PROSITE" id="PS50931">
    <property type="entry name" value="HTH_LYSR"/>
    <property type="match status" value="1"/>
</dbReference>
<sequence>MDRLLSMEVFVAVVELGSLSAAAERFALSAPMVSKHVRHLEQRLGGRLFNRTTRQQSLTAMGQNYYQRCLLILQDIRAAEASAAEQQQEPRGQVRINAPVTFGSLALTPVLTGYLQRYPQVSIELDLNDQQLDMTAVGADLTVRIGRLADSSLIARSLRPYQMQIAASPAYLARHGEPLTPADLAQHQCLGFSFWRKGRGWQLGGQAQEEIRSRLRSNQGQALKTAALAGFGIVMQPAILLQDALDSGQLQPLLQDYAPAPRQISLLYHQDRQRQPTLATLIEWIVQALAD</sequence>
<comment type="similarity">
    <text evidence="1">Belongs to the LysR transcriptional regulatory family.</text>
</comment>
<keyword evidence="3" id="KW-0238">DNA-binding</keyword>
<evidence type="ECO:0000256" key="3">
    <source>
        <dbReference type="ARBA" id="ARBA00023125"/>
    </source>
</evidence>
<accession>A0A2S5KKV0</accession>
<organism evidence="6 7">
    <name type="scientific">Proteobacteria bacterium 228</name>
    <dbReference type="NCBI Taxonomy" id="2083153"/>
    <lineage>
        <taxon>Bacteria</taxon>
        <taxon>Pseudomonadati</taxon>
        <taxon>Pseudomonadota</taxon>
    </lineage>
</organism>
<evidence type="ECO:0000313" key="7">
    <source>
        <dbReference type="Proteomes" id="UP000238196"/>
    </source>
</evidence>
<dbReference type="GO" id="GO:0003700">
    <property type="term" value="F:DNA-binding transcription factor activity"/>
    <property type="evidence" value="ECO:0007669"/>
    <property type="project" value="InterPro"/>
</dbReference>
<evidence type="ECO:0000256" key="4">
    <source>
        <dbReference type="ARBA" id="ARBA00023163"/>
    </source>
</evidence>
<dbReference type="PANTHER" id="PTHR30537">
    <property type="entry name" value="HTH-TYPE TRANSCRIPTIONAL REGULATOR"/>
    <property type="match status" value="1"/>
</dbReference>